<dbReference type="InterPro" id="IPR006680">
    <property type="entry name" value="Amidohydro-rel"/>
</dbReference>
<dbReference type="EMBL" id="VNKQ01000004">
    <property type="protein sequence ID" value="KAG0651489.1"/>
    <property type="molecule type" value="Genomic_DNA"/>
</dbReference>
<evidence type="ECO:0000256" key="1">
    <source>
        <dbReference type="ARBA" id="ARBA00022801"/>
    </source>
</evidence>
<dbReference type="PANTHER" id="PTHR43794:SF11">
    <property type="entry name" value="AMIDOHYDROLASE-RELATED DOMAIN-CONTAINING PROTEIN"/>
    <property type="match status" value="1"/>
</dbReference>
<evidence type="ECO:0000259" key="2">
    <source>
        <dbReference type="Pfam" id="PF01979"/>
    </source>
</evidence>
<keyword evidence="1" id="KW-0378">Hydrolase</keyword>
<evidence type="ECO:0000313" key="3">
    <source>
        <dbReference type="EMBL" id="KAG0651489.1"/>
    </source>
</evidence>
<dbReference type="SUPFAM" id="SSF51556">
    <property type="entry name" value="Metallo-dependent hydrolases"/>
    <property type="match status" value="1"/>
</dbReference>
<accession>A0A9P6VPJ7</accession>
<sequence>MATESKLLQGGLVLTHGADDHVLPIKADLLIEGNVITKIEDGIQPSAEYEVIDCTDKILSPGFIDTHHHVWQTLLKGRHADHLLLDYLAPDVYWGQLGGCLECLDVGTTTVVDHAHVNYSPDHGKYSSVYCYCPTPTLESWAPFSLTSNLLPDWVISTLEALAAKAPFGNGRVVLGFAFDGFFLPKEVIVPLFQKVKSLGIKTWTAHYGQNAAQGSSSLPELLDGYGLLDSSVLLSHAGGATPEDAALLRKTNSHISTTPSTELQMGIGDPILNPFRSDIDILSQCSLGVDCSSNNSASMVSEMRLLLQSARGAHNAKFLGKGVLPNNIYHTVEEAFNLGTISGARAVDMQDKIGSLAVGKLADIVIFDALSSSMVCGAQHDPVAAIVLHSSPADIEMVIVDGVIRKRHWMLENVDVKLGREVWDGEKRDVLAWKDIARELVERRKGIQQQIEKIDMGAAKEDVIKSFYIDKRRLVDTI</sequence>
<dbReference type="OrthoDB" id="194468at2759"/>
<dbReference type="Proteomes" id="UP000785200">
    <property type="component" value="Unassembled WGS sequence"/>
</dbReference>
<dbReference type="InterPro" id="IPR050287">
    <property type="entry name" value="MTA/SAH_deaminase"/>
</dbReference>
<keyword evidence="4" id="KW-1185">Reference proteome</keyword>
<dbReference type="InterPro" id="IPR011059">
    <property type="entry name" value="Metal-dep_hydrolase_composite"/>
</dbReference>
<dbReference type="PANTHER" id="PTHR43794">
    <property type="entry name" value="AMINOHYDROLASE SSNA-RELATED"/>
    <property type="match status" value="1"/>
</dbReference>
<name>A0A9P6VPJ7_9HELO</name>
<dbReference type="Pfam" id="PF01979">
    <property type="entry name" value="Amidohydro_1"/>
    <property type="match status" value="2"/>
</dbReference>
<comment type="caution">
    <text evidence="3">The sequence shown here is derived from an EMBL/GenBank/DDBJ whole genome shotgun (WGS) entry which is preliminary data.</text>
</comment>
<feature type="domain" description="Amidohydrolase-related" evidence="2">
    <location>
        <begin position="216"/>
        <end position="405"/>
    </location>
</feature>
<dbReference type="SUPFAM" id="SSF51338">
    <property type="entry name" value="Composite domain of metallo-dependent hydrolases"/>
    <property type="match status" value="2"/>
</dbReference>
<dbReference type="InterPro" id="IPR032466">
    <property type="entry name" value="Metal_Hydrolase"/>
</dbReference>
<evidence type="ECO:0000313" key="4">
    <source>
        <dbReference type="Proteomes" id="UP000785200"/>
    </source>
</evidence>
<gene>
    <name evidence="3" type="ORF">D0Z07_1977</name>
</gene>
<organism evidence="3 4">
    <name type="scientific">Hyphodiscus hymeniophilus</name>
    <dbReference type="NCBI Taxonomy" id="353542"/>
    <lineage>
        <taxon>Eukaryota</taxon>
        <taxon>Fungi</taxon>
        <taxon>Dikarya</taxon>
        <taxon>Ascomycota</taxon>
        <taxon>Pezizomycotina</taxon>
        <taxon>Leotiomycetes</taxon>
        <taxon>Helotiales</taxon>
        <taxon>Hyphodiscaceae</taxon>
        <taxon>Hyphodiscus</taxon>
    </lineage>
</organism>
<protein>
    <submittedName>
        <fullName evidence="3">5 -deoxyadenosine deaminase</fullName>
    </submittedName>
</protein>
<proteinExistence type="predicted"/>
<dbReference type="Gene3D" id="2.30.40.10">
    <property type="entry name" value="Urease, subunit C, domain 1"/>
    <property type="match status" value="1"/>
</dbReference>
<dbReference type="GO" id="GO:0016810">
    <property type="term" value="F:hydrolase activity, acting on carbon-nitrogen (but not peptide) bonds"/>
    <property type="evidence" value="ECO:0007669"/>
    <property type="project" value="InterPro"/>
</dbReference>
<dbReference type="AlphaFoldDB" id="A0A9P6VPJ7"/>
<dbReference type="Gene3D" id="3.20.20.140">
    <property type="entry name" value="Metal-dependent hydrolases"/>
    <property type="match status" value="1"/>
</dbReference>
<reference evidence="3" key="1">
    <citation type="submission" date="2019-07" db="EMBL/GenBank/DDBJ databases">
        <title>Hyphodiscus hymeniophilus genome sequencing and assembly.</title>
        <authorList>
            <person name="Kramer G."/>
            <person name="Nodwell J."/>
        </authorList>
    </citation>
    <scope>NUCLEOTIDE SEQUENCE</scope>
    <source>
        <strain evidence="3">ATCC 34498</strain>
    </source>
</reference>
<feature type="domain" description="Amidohydrolase-related" evidence="2">
    <location>
        <begin position="58"/>
        <end position="116"/>
    </location>
</feature>